<accession>A0ABR8DF75</accession>
<sequence length="82" mass="8634">MLKRRTILAGLAALGFTLAVSTQVYGTTATGPDAWETVYNNAVASATTTIPQISLLGIVTGLIDDLVTFLNVYNLLNGFWGG</sequence>
<reference evidence="2 3" key="1">
    <citation type="journal article" date="2020" name="ISME J.">
        <title>Comparative genomics reveals insights into cyanobacterial evolution and habitat adaptation.</title>
        <authorList>
            <person name="Chen M.Y."/>
            <person name="Teng W.K."/>
            <person name="Zhao L."/>
            <person name="Hu C.X."/>
            <person name="Zhou Y.K."/>
            <person name="Han B.P."/>
            <person name="Song L.R."/>
            <person name="Shu W.S."/>
        </authorList>
    </citation>
    <scope>NUCLEOTIDE SEQUENCE [LARGE SCALE GENOMIC DNA]</scope>
    <source>
        <strain evidence="2 3">FACHB-119</strain>
    </source>
</reference>
<keyword evidence="1" id="KW-0732">Signal</keyword>
<gene>
    <name evidence="2" type="ORF">H6G83_29900</name>
</gene>
<protein>
    <submittedName>
        <fullName evidence="2">Uncharacterized protein</fullName>
    </submittedName>
</protein>
<evidence type="ECO:0000313" key="3">
    <source>
        <dbReference type="Proteomes" id="UP000661112"/>
    </source>
</evidence>
<proteinExistence type="predicted"/>
<name>A0ABR8DF75_9NOST</name>
<keyword evidence="3" id="KW-1185">Reference proteome</keyword>
<evidence type="ECO:0000256" key="1">
    <source>
        <dbReference type="SAM" id="SignalP"/>
    </source>
</evidence>
<dbReference type="RefSeq" id="WP_190478893.1">
    <property type="nucleotide sequence ID" value="NZ_JACJSG010000059.1"/>
</dbReference>
<comment type="caution">
    <text evidence="2">The sequence shown here is derived from an EMBL/GenBank/DDBJ whole genome shotgun (WGS) entry which is preliminary data.</text>
</comment>
<evidence type="ECO:0000313" key="2">
    <source>
        <dbReference type="EMBL" id="MBD2504771.1"/>
    </source>
</evidence>
<feature type="chain" id="PRO_5045321496" evidence="1">
    <location>
        <begin position="27"/>
        <end position="82"/>
    </location>
</feature>
<dbReference type="Proteomes" id="UP000661112">
    <property type="component" value="Unassembled WGS sequence"/>
</dbReference>
<dbReference type="EMBL" id="JACJSG010000059">
    <property type="protein sequence ID" value="MBD2504771.1"/>
    <property type="molecule type" value="Genomic_DNA"/>
</dbReference>
<feature type="signal peptide" evidence="1">
    <location>
        <begin position="1"/>
        <end position="26"/>
    </location>
</feature>
<organism evidence="2 3">
    <name type="scientific">Anabaena azotica FACHB-119</name>
    <dbReference type="NCBI Taxonomy" id="947527"/>
    <lineage>
        <taxon>Bacteria</taxon>
        <taxon>Bacillati</taxon>
        <taxon>Cyanobacteriota</taxon>
        <taxon>Cyanophyceae</taxon>
        <taxon>Nostocales</taxon>
        <taxon>Nostocaceae</taxon>
        <taxon>Anabaena</taxon>
        <taxon>Anabaena azotica</taxon>
    </lineage>
</organism>